<dbReference type="InterPro" id="IPR050382">
    <property type="entry name" value="MFS_Na/Anion_cotransporter"/>
</dbReference>
<organism evidence="8 9">
    <name type="scientific">Spodoptera exigua</name>
    <name type="common">Beet armyworm</name>
    <name type="synonym">Noctua fulgens</name>
    <dbReference type="NCBI Taxonomy" id="7107"/>
    <lineage>
        <taxon>Eukaryota</taxon>
        <taxon>Metazoa</taxon>
        <taxon>Ecdysozoa</taxon>
        <taxon>Arthropoda</taxon>
        <taxon>Hexapoda</taxon>
        <taxon>Insecta</taxon>
        <taxon>Pterygota</taxon>
        <taxon>Neoptera</taxon>
        <taxon>Endopterygota</taxon>
        <taxon>Lepidoptera</taxon>
        <taxon>Glossata</taxon>
        <taxon>Ditrysia</taxon>
        <taxon>Noctuoidea</taxon>
        <taxon>Noctuidae</taxon>
        <taxon>Amphipyrinae</taxon>
        <taxon>Spodoptera</taxon>
    </lineage>
</organism>
<feature type="transmembrane region" description="Helical" evidence="6">
    <location>
        <begin position="323"/>
        <end position="342"/>
    </location>
</feature>
<dbReference type="InterPro" id="IPR011701">
    <property type="entry name" value="MFS"/>
</dbReference>
<feature type="transmembrane region" description="Helical" evidence="6">
    <location>
        <begin position="637"/>
        <end position="660"/>
    </location>
</feature>
<gene>
    <name evidence="8" type="ORF">HW555_012956</name>
</gene>
<dbReference type="Gene3D" id="1.20.1250.20">
    <property type="entry name" value="MFS general substrate transporter like domains"/>
    <property type="match status" value="2"/>
</dbReference>
<dbReference type="GO" id="GO:0006820">
    <property type="term" value="P:monoatomic anion transport"/>
    <property type="evidence" value="ECO:0007669"/>
    <property type="project" value="TreeGrafter"/>
</dbReference>
<feature type="transmembrane region" description="Helical" evidence="6">
    <location>
        <begin position="508"/>
        <end position="533"/>
    </location>
</feature>
<dbReference type="PANTHER" id="PTHR11662:SF280">
    <property type="entry name" value="FI21844P1-RELATED"/>
    <property type="match status" value="1"/>
</dbReference>
<evidence type="ECO:0000256" key="1">
    <source>
        <dbReference type="ARBA" id="ARBA00004141"/>
    </source>
</evidence>
<comment type="subcellular location">
    <subcellularLocation>
        <location evidence="1">Membrane</location>
        <topology evidence="1">Multi-pass membrane protein</topology>
    </subcellularLocation>
</comment>
<name>A0A835G4X4_SPOEX</name>
<feature type="region of interest" description="Disordered" evidence="5">
    <location>
        <begin position="224"/>
        <end position="243"/>
    </location>
</feature>
<dbReference type="PANTHER" id="PTHR11662">
    <property type="entry name" value="SOLUTE CARRIER FAMILY 17"/>
    <property type="match status" value="1"/>
</dbReference>
<feature type="region of interest" description="Disordered" evidence="5">
    <location>
        <begin position="706"/>
        <end position="734"/>
    </location>
</feature>
<feature type="transmembrane region" description="Helical" evidence="6">
    <location>
        <begin position="553"/>
        <end position="571"/>
    </location>
</feature>
<protein>
    <recommendedName>
        <fullName evidence="7">Major facilitator superfamily (MFS) profile domain-containing protein</fullName>
    </recommendedName>
</protein>
<dbReference type="PROSITE" id="PS50850">
    <property type="entry name" value="MFS"/>
    <property type="match status" value="1"/>
</dbReference>
<dbReference type="InterPro" id="IPR036259">
    <property type="entry name" value="MFS_trans_sf"/>
</dbReference>
<feature type="compositionally biased region" description="Basic and acidic residues" evidence="5">
    <location>
        <begin position="227"/>
        <end position="243"/>
    </location>
</feature>
<dbReference type="Pfam" id="PF07690">
    <property type="entry name" value="MFS_1"/>
    <property type="match status" value="1"/>
</dbReference>
<evidence type="ECO:0000256" key="2">
    <source>
        <dbReference type="ARBA" id="ARBA00022692"/>
    </source>
</evidence>
<feature type="compositionally biased region" description="Basic and acidic residues" evidence="5">
    <location>
        <begin position="708"/>
        <end position="734"/>
    </location>
</feature>
<evidence type="ECO:0000256" key="3">
    <source>
        <dbReference type="ARBA" id="ARBA00022989"/>
    </source>
</evidence>
<keyword evidence="2 6" id="KW-0812">Transmembrane</keyword>
<sequence>MLNRIMKTSIPDNISMVEDHQVIWDQLRAQIDEVKEQSSTDLSIHDVHHYTVLYISVAAVIILGGVVVYLIRSRRAAARAAASPAPQGQEAAGAGRRQLAPVDPAPVASHQARSVLKCSEVFTVSGVDKASPESMMDTETIGDLLKAMRDAISKSTQIDDDVALPVFDPEKCDNGATRWCNNIETLAKDLNWSSIKTAAKAALTSVFSFQVTLNETMAGGNVVYESVPKDEKREELQKPPERPKGLGIRHLQTVILFICLTIAYTIRSQLSVLMVAMVRVQDPHCTLPDGTRNISEGCADPNANISRWNIYRTYDWHKSTQEMITFSFFVGYTSMMLPMGILAQKFGGKLPIMFALAVNGVISICTPWIALLGGWIAMSISRLALGMTQAAMYPSIHTLLAKWAPLRERGRLSTYIYTGSQAGTIIAFQLSGLFAGSPILGWPVSFWLFGSLSLMSCALLGWFGVASPHQHPSITSEELAYIMEDGAVDIVPKKRKTPWKHILTSKPVWGLIVSHAGSAASYLLILTEIPLYMNHILHVDLKRNGLYSSLPYIALYLLALVFGYAADFAANRKIMSVVNIRRTANTIAMAGSGVFLFAFSFINDTTWAVLVLIIAHGLHAGIHVGFHTWLQTFAGPVMALGNMIANLTSLLVPVIVSNIVKDDVTDHRKWQYVFMIFVAIMIISNTIFVVFAKGTVQPWNFYGEDENENGKELNGLEDKATKNGKDRQKAEARN</sequence>
<evidence type="ECO:0000256" key="4">
    <source>
        <dbReference type="ARBA" id="ARBA00023136"/>
    </source>
</evidence>
<feature type="domain" description="Major facilitator superfamily (MFS) profile" evidence="7">
    <location>
        <begin position="260"/>
        <end position="696"/>
    </location>
</feature>
<evidence type="ECO:0000259" key="7">
    <source>
        <dbReference type="PROSITE" id="PS50850"/>
    </source>
</evidence>
<evidence type="ECO:0000313" key="9">
    <source>
        <dbReference type="Proteomes" id="UP000648187"/>
    </source>
</evidence>
<evidence type="ECO:0000256" key="6">
    <source>
        <dbReference type="SAM" id="Phobius"/>
    </source>
</evidence>
<keyword evidence="3 6" id="KW-1133">Transmembrane helix</keyword>
<accession>A0A835G4X4</accession>
<evidence type="ECO:0000313" key="8">
    <source>
        <dbReference type="EMBL" id="KAF9406788.1"/>
    </source>
</evidence>
<dbReference type="AlphaFoldDB" id="A0A835G4X4"/>
<reference evidence="8" key="1">
    <citation type="submission" date="2020-08" db="EMBL/GenBank/DDBJ databases">
        <title>Spodoptera exigua strain:BAW_Kor-Di-RS1 Genome sequencing and assembly.</title>
        <authorList>
            <person name="Kim J."/>
            <person name="Nam H.Y."/>
            <person name="Kwon M."/>
            <person name="Choi J.H."/>
            <person name="Cho S.R."/>
            <person name="Kim G.-H."/>
        </authorList>
    </citation>
    <scope>NUCLEOTIDE SEQUENCE</scope>
    <source>
        <strain evidence="8">BAW_Kor-Di-RS1</strain>
        <tissue evidence="8">Whole-body</tissue>
    </source>
</reference>
<comment type="caution">
    <text evidence="8">The sequence shown here is derived from an EMBL/GenBank/DDBJ whole genome shotgun (WGS) entry which is preliminary data.</text>
</comment>
<dbReference type="GO" id="GO:0022857">
    <property type="term" value="F:transmembrane transporter activity"/>
    <property type="evidence" value="ECO:0007669"/>
    <property type="project" value="InterPro"/>
</dbReference>
<feature type="transmembrane region" description="Helical" evidence="6">
    <location>
        <begin position="446"/>
        <end position="465"/>
    </location>
</feature>
<feature type="transmembrane region" description="Helical" evidence="6">
    <location>
        <begin position="608"/>
        <end position="630"/>
    </location>
</feature>
<keyword evidence="9" id="KW-1185">Reference proteome</keyword>
<dbReference type="Proteomes" id="UP000648187">
    <property type="component" value="Unassembled WGS sequence"/>
</dbReference>
<dbReference type="GO" id="GO:0016020">
    <property type="term" value="C:membrane"/>
    <property type="evidence" value="ECO:0007669"/>
    <property type="project" value="UniProtKB-SubCell"/>
</dbReference>
<evidence type="ECO:0000256" key="5">
    <source>
        <dbReference type="SAM" id="MobiDB-lite"/>
    </source>
</evidence>
<feature type="transmembrane region" description="Helical" evidence="6">
    <location>
        <begin position="354"/>
        <end position="377"/>
    </location>
</feature>
<feature type="transmembrane region" description="Helical" evidence="6">
    <location>
        <begin position="583"/>
        <end position="602"/>
    </location>
</feature>
<feature type="transmembrane region" description="Helical" evidence="6">
    <location>
        <begin position="52"/>
        <end position="71"/>
    </location>
</feature>
<feature type="transmembrane region" description="Helical" evidence="6">
    <location>
        <begin position="672"/>
        <end position="692"/>
    </location>
</feature>
<keyword evidence="4 6" id="KW-0472">Membrane</keyword>
<dbReference type="SUPFAM" id="SSF103473">
    <property type="entry name" value="MFS general substrate transporter"/>
    <property type="match status" value="1"/>
</dbReference>
<dbReference type="InterPro" id="IPR020846">
    <property type="entry name" value="MFS_dom"/>
</dbReference>
<dbReference type="EMBL" id="JACKWZ010000547">
    <property type="protein sequence ID" value="KAF9406788.1"/>
    <property type="molecule type" value="Genomic_DNA"/>
</dbReference>
<dbReference type="FunFam" id="1.20.1250.20:FF:000532">
    <property type="entry name" value="SLC (SoLute Carrier) homolog"/>
    <property type="match status" value="1"/>
</dbReference>
<feature type="transmembrane region" description="Helical" evidence="6">
    <location>
        <begin position="415"/>
        <end position="440"/>
    </location>
</feature>
<proteinExistence type="predicted"/>